<dbReference type="AlphaFoldDB" id="A0A069PFF3"/>
<dbReference type="RefSeq" id="WP_035931417.1">
    <property type="nucleotide sequence ID" value="NZ_CADFFX010000020.1"/>
</dbReference>
<gene>
    <name evidence="1" type="ORF">BG61_34230</name>
</gene>
<proteinExistence type="predicted"/>
<organism evidence="1 2">
    <name type="scientific">Caballeronia glathei</name>
    <dbReference type="NCBI Taxonomy" id="60547"/>
    <lineage>
        <taxon>Bacteria</taxon>
        <taxon>Pseudomonadati</taxon>
        <taxon>Pseudomonadota</taxon>
        <taxon>Betaproteobacteria</taxon>
        <taxon>Burkholderiales</taxon>
        <taxon>Burkholderiaceae</taxon>
        <taxon>Caballeronia</taxon>
    </lineage>
</organism>
<evidence type="ECO:0000313" key="1">
    <source>
        <dbReference type="EMBL" id="KDR39207.1"/>
    </source>
</evidence>
<accession>A0A069PFF3</accession>
<protein>
    <submittedName>
        <fullName evidence="1">Uncharacterized protein</fullName>
    </submittedName>
</protein>
<dbReference type="EMBL" id="JFHC01000064">
    <property type="protein sequence ID" value="KDR39207.1"/>
    <property type="molecule type" value="Genomic_DNA"/>
</dbReference>
<name>A0A069PFF3_9BURK</name>
<reference evidence="1 2" key="1">
    <citation type="submission" date="2014-03" db="EMBL/GenBank/DDBJ databases">
        <title>Draft Genome Sequences of Four Burkholderia Strains.</title>
        <authorList>
            <person name="Liu X.Y."/>
            <person name="Li C.X."/>
            <person name="Xu J.H."/>
        </authorList>
    </citation>
    <scope>NUCLEOTIDE SEQUENCE [LARGE SCALE GENOMIC DNA]</scope>
    <source>
        <strain evidence="1 2">DSM 50014</strain>
    </source>
</reference>
<sequence>MYVTAVSPLKTKHLVTAATTNASMLSGFPSDLDGISGWATVTCYLKIFDLAKAPTLGTDLPMMTVMLPANVQVFANFGVKPLSLKNGLAIAVTLNPADTDATVLAAANTSGADIFYSPSNANP</sequence>
<evidence type="ECO:0000313" key="2">
    <source>
        <dbReference type="Proteomes" id="UP000027466"/>
    </source>
</evidence>
<dbReference type="STRING" id="60547.GCA_000751215_02938"/>
<comment type="caution">
    <text evidence="1">The sequence shown here is derived from an EMBL/GenBank/DDBJ whole genome shotgun (WGS) entry which is preliminary data.</text>
</comment>
<dbReference type="Proteomes" id="UP000027466">
    <property type="component" value="Unassembled WGS sequence"/>
</dbReference>
<keyword evidence="2" id="KW-1185">Reference proteome</keyword>